<organism evidence="1 2">
    <name type="scientific">Asbolus verrucosus</name>
    <name type="common">Desert ironclad beetle</name>
    <dbReference type="NCBI Taxonomy" id="1661398"/>
    <lineage>
        <taxon>Eukaryota</taxon>
        <taxon>Metazoa</taxon>
        <taxon>Ecdysozoa</taxon>
        <taxon>Arthropoda</taxon>
        <taxon>Hexapoda</taxon>
        <taxon>Insecta</taxon>
        <taxon>Pterygota</taxon>
        <taxon>Neoptera</taxon>
        <taxon>Endopterygota</taxon>
        <taxon>Coleoptera</taxon>
        <taxon>Polyphaga</taxon>
        <taxon>Cucujiformia</taxon>
        <taxon>Tenebrionidae</taxon>
        <taxon>Pimeliinae</taxon>
        <taxon>Asbolus</taxon>
    </lineage>
</organism>
<reference evidence="1 2" key="1">
    <citation type="submission" date="2017-03" db="EMBL/GenBank/DDBJ databases">
        <title>Genome of the blue death feigning beetle - Asbolus verrucosus.</title>
        <authorList>
            <person name="Rider S.D."/>
        </authorList>
    </citation>
    <scope>NUCLEOTIDE SEQUENCE [LARGE SCALE GENOMIC DNA]</scope>
    <source>
        <strain evidence="1">Butters</strain>
        <tissue evidence="1">Head and leg muscle</tissue>
    </source>
</reference>
<dbReference type="PANTHER" id="PTHR31139:SF4">
    <property type="entry name" value="ECTOPIC P GRANULES PROTEIN 5 HOMOLOG"/>
    <property type="match status" value="1"/>
</dbReference>
<dbReference type="STRING" id="1661398.A0A482W274"/>
<accession>A0A482W274</accession>
<dbReference type="GO" id="GO:0005737">
    <property type="term" value="C:cytoplasm"/>
    <property type="evidence" value="ECO:0007669"/>
    <property type="project" value="TreeGrafter"/>
</dbReference>
<dbReference type="PANTHER" id="PTHR31139">
    <property type="entry name" value="ECTOPIC P GRANULES PROTEIN 5 HOMOLOG"/>
    <property type="match status" value="1"/>
</dbReference>
<evidence type="ECO:0000313" key="2">
    <source>
        <dbReference type="Proteomes" id="UP000292052"/>
    </source>
</evidence>
<dbReference type="GO" id="GO:0097352">
    <property type="term" value="P:autophagosome maturation"/>
    <property type="evidence" value="ECO:0007669"/>
    <property type="project" value="TreeGrafter"/>
</dbReference>
<feature type="non-terminal residue" evidence="1">
    <location>
        <position position="1"/>
    </location>
</feature>
<proteinExistence type="predicted"/>
<protein>
    <submittedName>
        <fullName evidence="1">Uncharacterized protein</fullName>
    </submittedName>
</protein>
<comment type="caution">
    <text evidence="1">The sequence shown here is derived from an EMBL/GenBank/DDBJ whole genome shotgun (WGS) entry which is preliminary data.</text>
</comment>
<sequence>RTAIKPYTEAQLAALYTNSELEMLEQFTSQYVEAELKGLVIKQHPLYELLSNYLQVRGKITGNSLELDQLRKEYSELQSILWTTDTASVSGRGECLDGNTVTATHSYQKATFHRSVFQSVVRILGLIRKLTYENHSLYSYTAEDLRLQIELYIQTAISNSINVSRLDKNAPVILSLQNEPLHLKPYLCEIRLCISVLFAFQRKLIRDSQFVKESREWLGRLIAVLLRLATYQDHLFILNHVLRCPAGVGSWAASFIQTPLDEKLEESPFSSYQINHILSILSTILTSVKERDRFLEDISQTRDVTGESLWIVVDSEGEEDDESGTSLRENDLVALLTQLPLENLFRLVLLVDRKNFENCYDFSKVTQHHILRFLAFGTVLLKIIYKGLRTYDQSRYNQFSKRLSRLIRHVVQYATDQWEQFQKTPNVDDPAMMERLQ</sequence>
<dbReference type="AlphaFoldDB" id="A0A482W274"/>
<feature type="non-terminal residue" evidence="1">
    <location>
        <position position="437"/>
    </location>
</feature>
<evidence type="ECO:0000313" key="1">
    <source>
        <dbReference type="EMBL" id="RZC38747.1"/>
    </source>
</evidence>
<dbReference type="EMBL" id="QDEB01040519">
    <property type="protein sequence ID" value="RZC38747.1"/>
    <property type="molecule type" value="Genomic_DNA"/>
</dbReference>
<dbReference type="Proteomes" id="UP000292052">
    <property type="component" value="Unassembled WGS sequence"/>
</dbReference>
<keyword evidence="2" id="KW-1185">Reference proteome</keyword>
<dbReference type="InterPro" id="IPR051436">
    <property type="entry name" value="Autophagy-related_EPG5"/>
</dbReference>
<dbReference type="OrthoDB" id="75419at2759"/>
<name>A0A482W274_ASBVE</name>
<gene>
    <name evidence="1" type="ORF">BDFB_005322</name>
</gene>